<dbReference type="GO" id="GO:0009307">
    <property type="term" value="P:DNA restriction-modification system"/>
    <property type="evidence" value="ECO:0007669"/>
    <property type="project" value="InterPro"/>
</dbReference>
<dbReference type="PANTHER" id="PTHR30481:SF3">
    <property type="entry name" value="DNA ADENINE METHYLASE"/>
    <property type="match status" value="1"/>
</dbReference>
<dbReference type="Gene3D" id="1.10.1020.10">
    <property type="entry name" value="Adenine-specific Methyltransferase, Domain 2"/>
    <property type="match status" value="1"/>
</dbReference>
<evidence type="ECO:0000256" key="3">
    <source>
        <dbReference type="ARBA" id="ARBA00022603"/>
    </source>
</evidence>
<feature type="binding site" evidence="7">
    <location>
        <position position="182"/>
    </location>
    <ligand>
        <name>S-adenosyl-L-methionine</name>
        <dbReference type="ChEBI" id="CHEBI:59789"/>
    </ligand>
</feature>
<evidence type="ECO:0000313" key="10">
    <source>
        <dbReference type="Proteomes" id="UP000178276"/>
    </source>
</evidence>
<dbReference type="PROSITE" id="PS00092">
    <property type="entry name" value="N6_MTASE"/>
    <property type="match status" value="1"/>
</dbReference>
<dbReference type="EMBL" id="MFHJ01000012">
    <property type="protein sequence ID" value="OGF74272.1"/>
    <property type="molecule type" value="Genomic_DNA"/>
</dbReference>
<dbReference type="Gene3D" id="3.40.50.150">
    <property type="entry name" value="Vaccinia Virus protein VP39"/>
    <property type="match status" value="1"/>
</dbReference>
<evidence type="ECO:0000256" key="1">
    <source>
        <dbReference type="ARBA" id="ARBA00006594"/>
    </source>
</evidence>
<evidence type="ECO:0000256" key="8">
    <source>
        <dbReference type="RuleBase" id="RU361257"/>
    </source>
</evidence>
<gene>
    <name evidence="9" type="ORF">A2W57_00765</name>
</gene>
<feature type="binding site" evidence="7">
    <location>
        <position position="55"/>
    </location>
    <ligand>
        <name>S-adenosyl-L-methionine</name>
        <dbReference type="ChEBI" id="CHEBI:59789"/>
    </ligand>
</feature>
<evidence type="ECO:0000256" key="5">
    <source>
        <dbReference type="ARBA" id="ARBA00022691"/>
    </source>
</evidence>
<dbReference type="InterPro" id="IPR029063">
    <property type="entry name" value="SAM-dependent_MTases_sf"/>
</dbReference>
<keyword evidence="4 8" id="KW-0808">Transferase</keyword>
<dbReference type="PRINTS" id="PR00505">
    <property type="entry name" value="D12N6MTFRASE"/>
</dbReference>
<dbReference type="GO" id="GO:0006298">
    <property type="term" value="P:mismatch repair"/>
    <property type="evidence" value="ECO:0007669"/>
    <property type="project" value="TreeGrafter"/>
</dbReference>
<dbReference type="NCBIfam" id="TIGR00571">
    <property type="entry name" value="dam"/>
    <property type="match status" value="1"/>
</dbReference>
<dbReference type="GO" id="GO:1904047">
    <property type="term" value="F:S-adenosyl-L-methionine binding"/>
    <property type="evidence" value="ECO:0007669"/>
    <property type="project" value="TreeGrafter"/>
</dbReference>
<dbReference type="InterPro" id="IPR023095">
    <property type="entry name" value="Ade_MeTrfase_dom_2"/>
</dbReference>
<evidence type="ECO:0000256" key="7">
    <source>
        <dbReference type="PIRSR" id="PIRSR000398-1"/>
    </source>
</evidence>
<evidence type="ECO:0000256" key="2">
    <source>
        <dbReference type="ARBA" id="ARBA00011900"/>
    </source>
</evidence>
<dbReference type="AlphaFoldDB" id="A0A1F5WEZ0"/>
<keyword evidence="5 8" id="KW-0949">S-adenosyl-L-methionine</keyword>
<dbReference type="GO" id="GO:0032259">
    <property type="term" value="P:methylation"/>
    <property type="evidence" value="ECO:0007669"/>
    <property type="project" value="UniProtKB-KW"/>
</dbReference>
<dbReference type="Proteomes" id="UP000178276">
    <property type="component" value="Unassembled WGS sequence"/>
</dbReference>
<feature type="binding site" evidence="7">
    <location>
        <position position="10"/>
    </location>
    <ligand>
        <name>S-adenosyl-L-methionine</name>
        <dbReference type="ChEBI" id="CHEBI:59789"/>
    </ligand>
</feature>
<dbReference type="PANTHER" id="PTHR30481">
    <property type="entry name" value="DNA ADENINE METHYLASE"/>
    <property type="match status" value="1"/>
</dbReference>
<evidence type="ECO:0000256" key="6">
    <source>
        <dbReference type="ARBA" id="ARBA00047942"/>
    </source>
</evidence>
<organism evidence="9 10">
    <name type="scientific">Candidatus Giovannonibacteria bacterium RIFCSPHIGHO2_02_43_16</name>
    <dbReference type="NCBI Taxonomy" id="1798331"/>
    <lineage>
        <taxon>Bacteria</taxon>
        <taxon>Candidatus Giovannoniibacteriota</taxon>
    </lineage>
</organism>
<dbReference type="InterPro" id="IPR012327">
    <property type="entry name" value="MeTrfase_D12"/>
</dbReference>
<dbReference type="PIRSF" id="PIRSF000398">
    <property type="entry name" value="M_m6A_EcoRV"/>
    <property type="match status" value="1"/>
</dbReference>
<dbReference type="STRING" id="1798331.A2W57_00765"/>
<dbReference type="GO" id="GO:0009007">
    <property type="term" value="F:site-specific DNA-methyltransferase (adenine-specific) activity"/>
    <property type="evidence" value="ECO:0007669"/>
    <property type="project" value="UniProtKB-UniRule"/>
</dbReference>
<dbReference type="InterPro" id="IPR012263">
    <property type="entry name" value="M_m6A_EcoRV"/>
</dbReference>
<keyword evidence="3 8" id="KW-0489">Methyltransferase</keyword>
<comment type="caution">
    <text evidence="9">The sequence shown here is derived from an EMBL/GenBank/DDBJ whole genome shotgun (WGS) entry which is preliminary data.</text>
</comment>
<comment type="similarity">
    <text evidence="1 8">Belongs to the N(4)/N(6)-methyltransferase family.</text>
</comment>
<proteinExistence type="inferred from homology"/>
<reference evidence="9 10" key="1">
    <citation type="journal article" date="2016" name="Nat. Commun.">
        <title>Thousands of microbial genomes shed light on interconnected biogeochemical processes in an aquifer system.</title>
        <authorList>
            <person name="Anantharaman K."/>
            <person name="Brown C.T."/>
            <person name="Hug L.A."/>
            <person name="Sharon I."/>
            <person name="Castelle C.J."/>
            <person name="Probst A.J."/>
            <person name="Thomas B.C."/>
            <person name="Singh A."/>
            <person name="Wilkins M.J."/>
            <person name="Karaoz U."/>
            <person name="Brodie E.L."/>
            <person name="Williams K.H."/>
            <person name="Hubbard S.S."/>
            <person name="Banfield J.F."/>
        </authorList>
    </citation>
    <scope>NUCLEOTIDE SEQUENCE [LARGE SCALE GENOMIC DNA]</scope>
</reference>
<accession>A0A1F5WEZ0</accession>
<evidence type="ECO:0000256" key="4">
    <source>
        <dbReference type="ARBA" id="ARBA00022679"/>
    </source>
</evidence>
<dbReference type="EC" id="2.1.1.72" evidence="2 8"/>
<evidence type="ECO:0000313" key="9">
    <source>
        <dbReference type="EMBL" id="OGF74272.1"/>
    </source>
</evidence>
<name>A0A1F5WEZ0_9BACT</name>
<dbReference type="SUPFAM" id="SSF53335">
    <property type="entry name" value="S-adenosyl-L-methionine-dependent methyltransferases"/>
    <property type="match status" value="1"/>
</dbReference>
<dbReference type="Pfam" id="PF02086">
    <property type="entry name" value="MethyltransfD12"/>
    <property type="match status" value="1"/>
</dbReference>
<sequence length="269" mass="31447">MKRLPPLIKWSGSKQSQAIFIASCAPNNFNTYYEPFLGGGAVVGILQPRKAVCSDINNPLIALWKLIKEKPGLVVKNYGENWNELQKEGYKFFYKARDRFNHGESPHDLLFLSRTCVNGLIRYNQQGKFNNSLHYTRKGIHPDRFAKIATDWNQRIKNCVFLTTDYRKATKNARRDDFIYLDPPYFNTRGRYFGTINFEEFLNYLSGLNDKGIKFALSYDGMRADKNYIVEIPKTLYKRHLLVPFGNSTFKKVQDRKVEKVYESLYLNF</sequence>
<dbReference type="GO" id="GO:0043565">
    <property type="term" value="F:sequence-specific DNA binding"/>
    <property type="evidence" value="ECO:0007669"/>
    <property type="project" value="TreeGrafter"/>
</dbReference>
<comment type="catalytic activity">
    <reaction evidence="6 8">
        <text>a 2'-deoxyadenosine in DNA + S-adenosyl-L-methionine = an N(6)-methyl-2'-deoxyadenosine in DNA + S-adenosyl-L-homocysteine + H(+)</text>
        <dbReference type="Rhea" id="RHEA:15197"/>
        <dbReference type="Rhea" id="RHEA-COMP:12418"/>
        <dbReference type="Rhea" id="RHEA-COMP:12419"/>
        <dbReference type="ChEBI" id="CHEBI:15378"/>
        <dbReference type="ChEBI" id="CHEBI:57856"/>
        <dbReference type="ChEBI" id="CHEBI:59789"/>
        <dbReference type="ChEBI" id="CHEBI:90615"/>
        <dbReference type="ChEBI" id="CHEBI:90616"/>
        <dbReference type="EC" id="2.1.1.72"/>
    </reaction>
</comment>
<protein>
    <recommendedName>
        <fullName evidence="2 8">Site-specific DNA-methyltransferase (adenine-specific)</fullName>
        <ecNumber evidence="2 8">2.1.1.72</ecNumber>
    </recommendedName>
</protein>
<feature type="binding site" evidence="7">
    <location>
        <position position="14"/>
    </location>
    <ligand>
        <name>S-adenosyl-L-methionine</name>
        <dbReference type="ChEBI" id="CHEBI:59789"/>
    </ligand>
</feature>
<dbReference type="InterPro" id="IPR002052">
    <property type="entry name" value="DNA_methylase_N6_adenine_CS"/>
</dbReference>